<comment type="similarity">
    <text evidence="1 4">Belongs to the plant dirigent protein family.</text>
</comment>
<evidence type="ECO:0000256" key="3">
    <source>
        <dbReference type="ARBA" id="ARBA00022525"/>
    </source>
</evidence>
<evidence type="ECO:0000313" key="5">
    <source>
        <dbReference type="EnsemblPlants" id="LPERR03G17730.1"/>
    </source>
</evidence>
<dbReference type="GO" id="GO:0048046">
    <property type="term" value="C:apoplast"/>
    <property type="evidence" value="ECO:0007669"/>
    <property type="project" value="UniProtKB-SubCell"/>
</dbReference>
<protein>
    <recommendedName>
        <fullName evidence="4">Dirigent protein</fullName>
    </recommendedName>
</protein>
<reference evidence="5" key="3">
    <citation type="submission" date="2015-04" db="UniProtKB">
        <authorList>
            <consortium name="EnsemblPlants"/>
        </authorList>
    </citation>
    <scope>IDENTIFICATION</scope>
</reference>
<dbReference type="EnsemblPlants" id="LPERR03G17730.1">
    <property type="protein sequence ID" value="LPERR03G17730.1"/>
    <property type="gene ID" value="LPERR03G17730"/>
</dbReference>
<evidence type="ECO:0000256" key="2">
    <source>
        <dbReference type="ARBA" id="ARBA00011738"/>
    </source>
</evidence>
<reference evidence="6" key="2">
    <citation type="submission" date="2013-12" db="EMBL/GenBank/DDBJ databases">
        <authorList>
            <person name="Yu Y."/>
            <person name="Lee S."/>
            <person name="de Baynast K."/>
            <person name="Wissotski M."/>
            <person name="Liu L."/>
            <person name="Talag J."/>
            <person name="Goicoechea J."/>
            <person name="Angelova A."/>
            <person name="Jetty R."/>
            <person name="Kudrna D."/>
            <person name="Golser W."/>
            <person name="Rivera L."/>
            <person name="Zhang J."/>
            <person name="Wing R."/>
        </authorList>
    </citation>
    <scope>NUCLEOTIDE SEQUENCE</scope>
</reference>
<keyword evidence="3 4" id="KW-0964">Secreted</keyword>
<dbReference type="eggNOG" id="ENOG502R5YX">
    <property type="taxonomic scope" value="Eukaryota"/>
</dbReference>
<keyword evidence="4" id="KW-0052">Apoplast</keyword>
<evidence type="ECO:0000313" key="6">
    <source>
        <dbReference type="Proteomes" id="UP000032180"/>
    </source>
</evidence>
<dbReference type="AlphaFoldDB" id="A0A0D9VV13"/>
<feature type="signal peptide" evidence="4">
    <location>
        <begin position="1"/>
        <end position="18"/>
    </location>
</feature>
<dbReference type="PANTHER" id="PTHR21495">
    <property type="entry name" value="NUCLEOPORIN-RELATED"/>
    <property type="match status" value="1"/>
</dbReference>
<comment type="function">
    <text evidence="4">Dirigent proteins impart stereoselectivity on the phenoxy radical-coupling reaction, yielding optically active lignans from two molecules of coniferyl alcohol in the biosynthesis of lignans, flavonolignans, and alkaloids and thus plays a central role in plant secondary metabolism.</text>
</comment>
<dbReference type="GO" id="GO:0009699">
    <property type="term" value="P:phenylpropanoid biosynthetic process"/>
    <property type="evidence" value="ECO:0007669"/>
    <property type="project" value="UniProtKB-ARBA"/>
</dbReference>
<keyword evidence="4" id="KW-0732">Signal</keyword>
<proteinExistence type="inferred from homology"/>
<dbReference type="STRING" id="77586.A0A0D9VV13"/>
<dbReference type="Gramene" id="LPERR03G17730.1">
    <property type="protein sequence ID" value="LPERR03G17730.1"/>
    <property type="gene ID" value="LPERR03G17730"/>
</dbReference>
<dbReference type="HOGENOM" id="CLU_087111_7_0_1"/>
<dbReference type="Pfam" id="PF03018">
    <property type="entry name" value="Dirigent"/>
    <property type="match status" value="1"/>
</dbReference>
<evidence type="ECO:0000256" key="1">
    <source>
        <dbReference type="ARBA" id="ARBA00010746"/>
    </source>
</evidence>
<dbReference type="Proteomes" id="UP000032180">
    <property type="component" value="Chromosome 3"/>
</dbReference>
<organism evidence="5 6">
    <name type="scientific">Leersia perrieri</name>
    <dbReference type="NCBI Taxonomy" id="77586"/>
    <lineage>
        <taxon>Eukaryota</taxon>
        <taxon>Viridiplantae</taxon>
        <taxon>Streptophyta</taxon>
        <taxon>Embryophyta</taxon>
        <taxon>Tracheophyta</taxon>
        <taxon>Spermatophyta</taxon>
        <taxon>Magnoliopsida</taxon>
        <taxon>Liliopsida</taxon>
        <taxon>Poales</taxon>
        <taxon>Poaceae</taxon>
        <taxon>BOP clade</taxon>
        <taxon>Oryzoideae</taxon>
        <taxon>Oryzeae</taxon>
        <taxon>Oryzinae</taxon>
        <taxon>Leersia</taxon>
    </lineage>
</organism>
<dbReference type="InterPro" id="IPR044859">
    <property type="entry name" value="Allene_oxi_cyc_Dirigent"/>
</dbReference>
<name>A0A0D9VV13_9ORYZ</name>
<dbReference type="Gene3D" id="2.40.480.10">
    <property type="entry name" value="Allene oxide cyclase-like"/>
    <property type="match status" value="1"/>
</dbReference>
<comment type="subcellular location">
    <subcellularLocation>
        <location evidence="4">Secreted</location>
        <location evidence="4">Extracellular space</location>
        <location evidence="4">Apoplast</location>
    </subcellularLocation>
</comment>
<reference evidence="5 6" key="1">
    <citation type="submission" date="2012-08" db="EMBL/GenBank/DDBJ databases">
        <title>Oryza genome evolution.</title>
        <authorList>
            <person name="Wing R.A."/>
        </authorList>
    </citation>
    <scope>NUCLEOTIDE SEQUENCE</scope>
</reference>
<evidence type="ECO:0000256" key="4">
    <source>
        <dbReference type="RuleBase" id="RU363099"/>
    </source>
</evidence>
<sequence length="166" mass="17237">MSLCLLAFFLAAVTEAAATTTHLHLYIHETFMGANATTASLNAGAIGNSSSFGSVGAVDDELREGSDAASRYLGRAEGLLVQADLRNPSALCTILNLVFTDGVYNGSTLVVDGRVDGGGGGAAVERAVVGGTGRFRRARGYSLMSKFGNPTNSTVVFEMDVYVTMD</sequence>
<comment type="subunit">
    <text evidence="2 4">Homodimer.</text>
</comment>
<dbReference type="InterPro" id="IPR004265">
    <property type="entry name" value="Dirigent"/>
</dbReference>
<accession>A0A0D9VV13</accession>
<keyword evidence="6" id="KW-1185">Reference proteome</keyword>
<feature type="chain" id="PRO_5008190769" description="Dirigent protein" evidence="4">
    <location>
        <begin position="19"/>
        <end position="166"/>
    </location>
</feature>